<evidence type="ECO:0000313" key="1">
    <source>
        <dbReference type="EMBL" id="CAF4208944.1"/>
    </source>
</evidence>
<dbReference type="Proteomes" id="UP000663874">
    <property type="component" value="Unassembled WGS sequence"/>
</dbReference>
<sequence>ATIENSVLLQEHFRNYEQDNAKHVLIIVIDGRIAQQRVHIPFIRQLIDRPNRISNKFFILLIHSTAQELDHQSCFPSIFLHDWDYYFIDTCTPGSAFHLQKMLQIFTSSFETKQHDEQQSTDDKLCDLDVLFDDCLWDFCLRIQIFHQQIPQNMFKNRLAREFYQPSTSTNRRVQCLKEILQQSSQLQKRIISIYYENMSMNKNSLQKNCNSIYQMSKDILCGKRFTSLVDSLQSEIRISFTNFVSNILKFIINDYGLETFMKLSMVQNG</sequence>
<feature type="non-terminal residue" evidence="1">
    <location>
        <position position="1"/>
    </location>
</feature>
<dbReference type="AlphaFoldDB" id="A0A820C0N0"/>
<comment type="caution">
    <text evidence="1">The sequence shown here is derived from an EMBL/GenBank/DDBJ whole genome shotgun (WGS) entry which is preliminary data.</text>
</comment>
<gene>
    <name evidence="1" type="ORF">FNK824_LOCUS36663</name>
</gene>
<accession>A0A820C0N0</accession>
<organism evidence="1 2">
    <name type="scientific">Rotaria sordida</name>
    <dbReference type="NCBI Taxonomy" id="392033"/>
    <lineage>
        <taxon>Eukaryota</taxon>
        <taxon>Metazoa</taxon>
        <taxon>Spiralia</taxon>
        <taxon>Gnathifera</taxon>
        <taxon>Rotifera</taxon>
        <taxon>Eurotatoria</taxon>
        <taxon>Bdelloidea</taxon>
        <taxon>Philodinida</taxon>
        <taxon>Philodinidae</taxon>
        <taxon>Rotaria</taxon>
    </lineage>
</organism>
<feature type="non-terminal residue" evidence="1">
    <location>
        <position position="270"/>
    </location>
</feature>
<name>A0A820C0N0_9BILA</name>
<proteinExistence type="predicted"/>
<reference evidence="1" key="1">
    <citation type="submission" date="2021-02" db="EMBL/GenBank/DDBJ databases">
        <authorList>
            <person name="Nowell W R."/>
        </authorList>
    </citation>
    <scope>NUCLEOTIDE SEQUENCE</scope>
</reference>
<protein>
    <submittedName>
        <fullName evidence="1">Uncharacterized protein</fullName>
    </submittedName>
</protein>
<dbReference type="EMBL" id="CAJOBE010017239">
    <property type="protein sequence ID" value="CAF4208944.1"/>
    <property type="molecule type" value="Genomic_DNA"/>
</dbReference>
<evidence type="ECO:0000313" key="2">
    <source>
        <dbReference type="Proteomes" id="UP000663874"/>
    </source>
</evidence>